<dbReference type="AlphaFoldDB" id="A0A9W8GN33"/>
<feature type="signal peptide" evidence="1">
    <location>
        <begin position="1"/>
        <end position="21"/>
    </location>
</feature>
<organism evidence="2 3">
    <name type="scientific">Coemansia spiralis</name>
    <dbReference type="NCBI Taxonomy" id="417178"/>
    <lineage>
        <taxon>Eukaryota</taxon>
        <taxon>Fungi</taxon>
        <taxon>Fungi incertae sedis</taxon>
        <taxon>Zoopagomycota</taxon>
        <taxon>Kickxellomycotina</taxon>
        <taxon>Kickxellomycetes</taxon>
        <taxon>Kickxellales</taxon>
        <taxon>Kickxellaceae</taxon>
        <taxon>Coemansia</taxon>
    </lineage>
</organism>
<protein>
    <submittedName>
        <fullName evidence="2">Uncharacterized protein</fullName>
    </submittedName>
</protein>
<keyword evidence="3" id="KW-1185">Reference proteome</keyword>
<keyword evidence="1" id="KW-0732">Signal</keyword>
<dbReference type="EMBL" id="JANBTX010000001">
    <property type="protein sequence ID" value="KAJ2691350.1"/>
    <property type="molecule type" value="Genomic_DNA"/>
</dbReference>
<name>A0A9W8GN33_9FUNG</name>
<sequence>MLAHIISTLALVAIYATTVTATALPSQPAAIKLEARDVQADSKVALTKRCGGGGCGCGWGCGCGYGGYGGIGGYGGYGGFGGYSGMGGFGGYGIAGIPYV</sequence>
<evidence type="ECO:0000313" key="2">
    <source>
        <dbReference type="EMBL" id="KAJ2691350.1"/>
    </source>
</evidence>
<evidence type="ECO:0000256" key="1">
    <source>
        <dbReference type="SAM" id="SignalP"/>
    </source>
</evidence>
<evidence type="ECO:0000313" key="3">
    <source>
        <dbReference type="Proteomes" id="UP001151516"/>
    </source>
</evidence>
<dbReference type="Proteomes" id="UP001151516">
    <property type="component" value="Unassembled WGS sequence"/>
</dbReference>
<gene>
    <name evidence="2" type="ORF">IWW39_000035</name>
</gene>
<feature type="chain" id="PRO_5040739587" evidence="1">
    <location>
        <begin position="22"/>
        <end position="100"/>
    </location>
</feature>
<proteinExistence type="predicted"/>
<reference evidence="2" key="1">
    <citation type="submission" date="2022-07" db="EMBL/GenBank/DDBJ databases">
        <title>Phylogenomic reconstructions and comparative analyses of Kickxellomycotina fungi.</title>
        <authorList>
            <person name="Reynolds N.K."/>
            <person name="Stajich J.E."/>
            <person name="Barry K."/>
            <person name="Grigoriev I.V."/>
            <person name="Crous P."/>
            <person name="Smith M.E."/>
        </authorList>
    </citation>
    <scope>NUCLEOTIDE SEQUENCE</scope>
    <source>
        <strain evidence="2">CBS 109367</strain>
    </source>
</reference>
<accession>A0A9W8GN33</accession>
<comment type="caution">
    <text evidence="2">The sequence shown here is derived from an EMBL/GenBank/DDBJ whole genome shotgun (WGS) entry which is preliminary data.</text>
</comment>